<dbReference type="SUPFAM" id="SSF51445">
    <property type="entry name" value="(Trans)glycosidases"/>
    <property type="match status" value="1"/>
</dbReference>
<comment type="caution">
    <text evidence="2">The sequence shown here is derived from an EMBL/GenBank/DDBJ whole genome shotgun (WGS) entry which is preliminary data.</text>
</comment>
<evidence type="ECO:0000313" key="2">
    <source>
        <dbReference type="EMBL" id="GAH08914.1"/>
    </source>
</evidence>
<dbReference type="InterPro" id="IPR013785">
    <property type="entry name" value="Aldolase_TIM"/>
</dbReference>
<reference evidence="2" key="1">
    <citation type="journal article" date="2014" name="Front. Microbiol.">
        <title>High frequency of phylogenetically diverse reductive dehalogenase-homologous genes in deep subseafloor sedimentary metagenomes.</title>
        <authorList>
            <person name="Kawai M."/>
            <person name="Futagami T."/>
            <person name="Toyoda A."/>
            <person name="Takaki Y."/>
            <person name="Nishi S."/>
            <person name="Hori S."/>
            <person name="Arai W."/>
            <person name="Tsubouchi T."/>
            <person name="Morono Y."/>
            <person name="Uchiyama I."/>
            <person name="Ito T."/>
            <person name="Fujiyama A."/>
            <person name="Inagaki F."/>
            <person name="Takami H."/>
        </authorList>
    </citation>
    <scope>NUCLEOTIDE SEQUENCE</scope>
    <source>
        <strain evidence="2">Expedition CK06-06</strain>
    </source>
</reference>
<accession>X1DVD1</accession>
<protein>
    <recommendedName>
        <fullName evidence="1">Glycosyl-hydrolase 97 catalytic domain-containing protein</fullName>
    </recommendedName>
</protein>
<gene>
    <name evidence="2" type="ORF">S01H4_62796</name>
</gene>
<name>X1DVD1_9ZZZZ</name>
<dbReference type="EMBL" id="BART01037575">
    <property type="protein sequence ID" value="GAH08914.1"/>
    <property type="molecule type" value="Genomic_DNA"/>
</dbReference>
<sequence length="151" mass="17278">RSTLTTNGGRACVDFAVEHNLQYVEYDAGWYGPESSNEADATTVSVDPKRSKGPLDLHAVIDYAKKRGVGIILYVNRRALERQLDEILPLYEKWGVKGVKYGFVQVGPQKWTKWLHEAVRKAAKHHLMVDIHDEYRPTGYSRTYPNLMTQE</sequence>
<proteinExistence type="predicted"/>
<feature type="non-terminal residue" evidence="2">
    <location>
        <position position="1"/>
    </location>
</feature>
<dbReference type="PANTHER" id="PTHR35803">
    <property type="entry name" value="GLUCAN 1,4-ALPHA-GLUCOSIDASE SUSB-RELATED"/>
    <property type="match status" value="1"/>
</dbReference>
<evidence type="ECO:0000259" key="1">
    <source>
        <dbReference type="Pfam" id="PF10566"/>
    </source>
</evidence>
<dbReference type="Gene3D" id="3.20.20.70">
    <property type="entry name" value="Aldolase class I"/>
    <property type="match status" value="1"/>
</dbReference>
<dbReference type="InterPro" id="IPR052720">
    <property type="entry name" value="Glycosyl_hydrolase_97"/>
</dbReference>
<dbReference type="InterPro" id="IPR017853">
    <property type="entry name" value="GH"/>
</dbReference>
<feature type="domain" description="Glycosyl-hydrolase 97 catalytic" evidence="1">
    <location>
        <begin position="4"/>
        <end position="151"/>
    </location>
</feature>
<dbReference type="AlphaFoldDB" id="X1DVD1"/>
<organism evidence="2">
    <name type="scientific">marine sediment metagenome</name>
    <dbReference type="NCBI Taxonomy" id="412755"/>
    <lineage>
        <taxon>unclassified sequences</taxon>
        <taxon>metagenomes</taxon>
        <taxon>ecological metagenomes</taxon>
    </lineage>
</organism>
<feature type="non-terminal residue" evidence="2">
    <location>
        <position position="151"/>
    </location>
</feature>
<dbReference type="PANTHER" id="PTHR35803:SF3">
    <property type="entry name" value="ALPHA-GLUCOSIDASE"/>
    <property type="match status" value="1"/>
</dbReference>
<dbReference type="InterPro" id="IPR019563">
    <property type="entry name" value="GH97_catalytic"/>
</dbReference>
<dbReference type="Pfam" id="PF10566">
    <property type="entry name" value="Glyco_hydro_97"/>
    <property type="match status" value="1"/>
</dbReference>